<feature type="compositionally biased region" description="Basic and acidic residues" evidence="1">
    <location>
        <begin position="196"/>
        <end position="215"/>
    </location>
</feature>
<feature type="region of interest" description="Disordered" evidence="1">
    <location>
        <begin position="191"/>
        <end position="308"/>
    </location>
</feature>
<feature type="compositionally biased region" description="Basic and acidic residues" evidence="1">
    <location>
        <begin position="245"/>
        <end position="269"/>
    </location>
</feature>
<reference evidence="2 3" key="1">
    <citation type="submission" date="2019-01" db="EMBL/GenBank/DDBJ databases">
        <title>Draft genome sequences of three monokaryotic isolates of the white-rot basidiomycete fungus Dichomitus squalens.</title>
        <authorList>
            <consortium name="DOE Joint Genome Institute"/>
            <person name="Lopez S.C."/>
            <person name="Andreopoulos B."/>
            <person name="Pangilinan J."/>
            <person name="Lipzen A."/>
            <person name="Riley R."/>
            <person name="Ahrendt S."/>
            <person name="Ng V."/>
            <person name="Barry K."/>
            <person name="Daum C."/>
            <person name="Grigoriev I.V."/>
            <person name="Hilden K.S."/>
            <person name="Makela M.R."/>
            <person name="de Vries R.P."/>
        </authorList>
    </citation>
    <scope>NUCLEOTIDE SEQUENCE [LARGE SCALE GENOMIC DNA]</scope>
    <source>
        <strain evidence="2 3">CBS 464.89</strain>
    </source>
</reference>
<keyword evidence="3" id="KW-1185">Reference proteome</keyword>
<proteinExistence type="predicted"/>
<organism evidence="2 3">
    <name type="scientific">Dichomitus squalens</name>
    <dbReference type="NCBI Taxonomy" id="114155"/>
    <lineage>
        <taxon>Eukaryota</taxon>
        <taxon>Fungi</taxon>
        <taxon>Dikarya</taxon>
        <taxon>Basidiomycota</taxon>
        <taxon>Agaricomycotina</taxon>
        <taxon>Agaricomycetes</taxon>
        <taxon>Polyporales</taxon>
        <taxon>Polyporaceae</taxon>
        <taxon>Dichomitus</taxon>
    </lineage>
</organism>
<feature type="compositionally biased region" description="Acidic residues" evidence="1">
    <location>
        <begin position="286"/>
        <end position="297"/>
    </location>
</feature>
<accession>A0A4Q9PMJ3</accession>
<protein>
    <submittedName>
        <fullName evidence="2">Uncharacterized protein</fullName>
    </submittedName>
</protein>
<dbReference type="AlphaFoldDB" id="A0A4Q9PMJ3"/>
<sequence length="308" mass="34760">MIAPSLASSSHGVVPLLQTSPVRALTTLILNDIAWRTALRNTEGRDEPTQTPPHTPTHARNVASLLASTSMAYLVSPTPIPPDAALPRYHPCPISPTKQRYHDILKRESNTTFEAELQQTLQVAQAREDTHKHEIAGMQAAVVLQGTFVGRVQERMQKQDERKGMKKSQQLMGDGLPKLLSADVFYNTVVDQESTQDQKEADKAERKTERQRYGKEMGQWKQLAEERNTRVAAQSERYKQAVAGWERERASARTEQRKIGWEKPKKGRVEPVPSKPKLKRPTETTASDEEEDNDNDGEENHDQPDLSR</sequence>
<feature type="compositionally biased region" description="Basic and acidic residues" evidence="1">
    <location>
        <begin position="298"/>
        <end position="308"/>
    </location>
</feature>
<name>A0A4Q9PMJ3_9APHY</name>
<dbReference type="EMBL" id="ML145168">
    <property type="protein sequence ID" value="TBU55462.1"/>
    <property type="molecule type" value="Genomic_DNA"/>
</dbReference>
<evidence type="ECO:0000256" key="1">
    <source>
        <dbReference type="SAM" id="MobiDB-lite"/>
    </source>
</evidence>
<gene>
    <name evidence="2" type="ORF">BD310DRAFT_685529</name>
</gene>
<evidence type="ECO:0000313" key="3">
    <source>
        <dbReference type="Proteomes" id="UP000292082"/>
    </source>
</evidence>
<dbReference type="Proteomes" id="UP000292082">
    <property type="component" value="Unassembled WGS sequence"/>
</dbReference>
<evidence type="ECO:0000313" key="2">
    <source>
        <dbReference type="EMBL" id="TBU55462.1"/>
    </source>
</evidence>